<organism evidence="3 4">
    <name type="scientific">Rotaria sordida</name>
    <dbReference type="NCBI Taxonomy" id="392033"/>
    <lineage>
        <taxon>Eukaryota</taxon>
        <taxon>Metazoa</taxon>
        <taxon>Spiralia</taxon>
        <taxon>Gnathifera</taxon>
        <taxon>Rotifera</taxon>
        <taxon>Eurotatoria</taxon>
        <taxon>Bdelloidea</taxon>
        <taxon>Philodinida</taxon>
        <taxon>Philodinidae</taxon>
        <taxon>Rotaria</taxon>
    </lineage>
</organism>
<dbReference type="EMBL" id="CAJNOT010001007">
    <property type="protein sequence ID" value="CAF1127195.1"/>
    <property type="molecule type" value="Genomic_DNA"/>
</dbReference>
<dbReference type="EMBL" id="CAJOBD010002916">
    <property type="protein sequence ID" value="CAF3917043.1"/>
    <property type="molecule type" value="Genomic_DNA"/>
</dbReference>
<gene>
    <name evidence="3" type="ORF">JBS370_LOCUS21711</name>
    <name evidence="2" type="ORF">ZHD862_LOCUS18943</name>
</gene>
<proteinExistence type="predicted"/>
<evidence type="ECO:0000313" key="4">
    <source>
        <dbReference type="Proteomes" id="UP000663836"/>
    </source>
</evidence>
<keyword evidence="1" id="KW-0732">Signal</keyword>
<dbReference type="Proteomes" id="UP000663864">
    <property type="component" value="Unassembled WGS sequence"/>
</dbReference>
<dbReference type="Proteomes" id="UP000663836">
    <property type="component" value="Unassembled WGS sequence"/>
</dbReference>
<feature type="signal peptide" evidence="1">
    <location>
        <begin position="1"/>
        <end position="21"/>
    </location>
</feature>
<feature type="chain" id="PRO_5035693040" evidence="1">
    <location>
        <begin position="22"/>
        <end position="106"/>
    </location>
</feature>
<evidence type="ECO:0000256" key="1">
    <source>
        <dbReference type="SAM" id="SignalP"/>
    </source>
</evidence>
<reference evidence="3" key="1">
    <citation type="submission" date="2021-02" db="EMBL/GenBank/DDBJ databases">
        <authorList>
            <person name="Nowell W R."/>
        </authorList>
    </citation>
    <scope>NUCLEOTIDE SEQUENCE</scope>
</reference>
<evidence type="ECO:0000313" key="3">
    <source>
        <dbReference type="EMBL" id="CAF3917043.1"/>
    </source>
</evidence>
<accession>A0A819ITJ7</accession>
<sequence>MYRSIPIFLLIEIILCQISYPQTPIKFRSFWYLSERNGNRENYSKQLGQNFLNNIGCPYIDDEEPYEILSNAQYEDELPKFDKSLISLEQQSIVFMEVHQYVFRQH</sequence>
<comment type="caution">
    <text evidence="3">The sequence shown here is derived from an EMBL/GenBank/DDBJ whole genome shotgun (WGS) entry which is preliminary data.</text>
</comment>
<evidence type="ECO:0000313" key="2">
    <source>
        <dbReference type="EMBL" id="CAF1127195.1"/>
    </source>
</evidence>
<protein>
    <submittedName>
        <fullName evidence="3">Uncharacterized protein</fullName>
    </submittedName>
</protein>
<name>A0A819ITJ7_9BILA</name>
<dbReference type="AlphaFoldDB" id="A0A819ITJ7"/>